<dbReference type="SMART" id="SM01245">
    <property type="entry name" value="Jag_N"/>
    <property type="match status" value="1"/>
</dbReference>
<comment type="similarity">
    <text evidence="6">Belongs to the KhpB RNA-binding protein family.</text>
</comment>
<evidence type="ECO:0000256" key="1">
    <source>
        <dbReference type="ARBA" id="ARBA00022490"/>
    </source>
</evidence>
<keyword evidence="4 6" id="KW-0143">Chaperone</keyword>
<dbReference type="HAMAP" id="MF_00867">
    <property type="entry name" value="KhpB"/>
    <property type="match status" value="1"/>
</dbReference>
<dbReference type="GO" id="GO:0071555">
    <property type="term" value="P:cell wall organization"/>
    <property type="evidence" value="ECO:0007669"/>
    <property type="project" value="UniProtKB-KW"/>
</dbReference>
<evidence type="ECO:0000256" key="3">
    <source>
        <dbReference type="ARBA" id="ARBA00022960"/>
    </source>
</evidence>
<sequence length="323" mass="36295">MESVEKTGETIEAAIDAGLRELGVTAADVMVEVLEEPYRGIMGIGAKPARVRIIYMGRRPEPEQPIASAPTRFGSREPRRSERGEGERSRQQSPRGERGNRSREGGQRDGDRRGRGGRGRDGHQRGRSGESQPRVSRYVEDFDVEFEDPEALDLAPKAEIIPDDQADEVALAGKQLLNELLEKMDIYGTVTIHKSEATREGEESLWILNISGEDAQPLIGRRGETLASLQYILRLMLSRKVQKRANIIVDVMEYKLRRNERLRQLATRMADQAVKQGRTVTLEPMPPNERRIIHLTLKERTDVETKSIGEGTGRKVTINPIKA</sequence>
<dbReference type="Gene3D" id="3.30.30.80">
    <property type="entry name" value="probable RNA-binding protein from clostridium symbiosum atcc 14940"/>
    <property type="match status" value="1"/>
</dbReference>
<gene>
    <name evidence="6" type="primary">khpB</name>
    <name evidence="6" type="synonym">eloR</name>
    <name evidence="9" type="ORF">CEN41_01640</name>
</gene>
<dbReference type="Pfam" id="PF13083">
    <property type="entry name" value="KH_KhpA-B"/>
    <property type="match status" value="1"/>
</dbReference>
<comment type="caution">
    <text evidence="6">Lacks conserved residue(s) required for the propagation of feature annotation.</text>
</comment>
<dbReference type="GO" id="GO:0005737">
    <property type="term" value="C:cytoplasm"/>
    <property type="evidence" value="ECO:0007669"/>
    <property type="project" value="UniProtKB-SubCell"/>
</dbReference>
<feature type="domain" description="R3H" evidence="8">
    <location>
        <begin position="256"/>
        <end position="322"/>
    </location>
</feature>
<evidence type="ECO:0000313" key="9">
    <source>
        <dbReference type="EMBL" id="PMB48262.1"/>
    </source>
</evidence>
<dbReference type="GO" id="GO:0008360">
    <property type="term" value="P:regulation of cell shape"/>
    <property type="evidence" value="ECO:0007669"/>
    <property type="project" value="UniProtKB-KW"/>
</dbReference>
<dbReference type="Pfam" id="PF01424">
    <property type="entry name" value="R3H"/>
    <property type="match status" value="1"/>
</dbReference>
<organism evidence="9 10">
    <name type="scientific">Fischerella thermalis CCMEE 5330</name>
    <dbReference type="NCBI Taxonomy" id="2019670"/>
    <lineage>
        <taxon>Bacteria</taxon>
        <taxon>Bacillati</taxon>
        <taxon>Cyanobacteriota</taxon>
        <taxon>Cyanophyceae</taxon>
        <taxon>Nostocales</taxon>
        <taxon>Hapalosiphonaceae</taxon>
        <taxon>Fischerella</taxon>
    </lineage>
</organism>
<keyword evidence="3 6" id="KW-0133">Cell shape</keyword>
<dbReference type="PROSITE" id="PS51061">
    <property type="entry name" value="R3H"/>
    <property type="match status" value="1"/>
</dbReference>
<dbReference type="CDD" id="cd02644">
    <property type="entry name" value="R3H_jag"/>
    <property type="match status" value="1"/>
</dbReference>
<evidence type="ECO:0000256" key="5">
    <source>
        <dbReference type="ARBA" id="ARBA00023316"/>
    </source>
</evidence>
<evidence type="ECO:0000259" key="8">
    <source>
        <dbReference type="PROSITE" id="PS51061"/>
    </source>
</evidence>
<comment type="domain">
    <text evidence="6">Has an N-terminal Jag-N domain and 2 RNA-binding domains (KH and R3H).</text>
</comment>
<dbReference type="NCBIfam" id="NF041568">
    <property type="entry name" value="Jag_EloR"/>
    <property type="match status" value="1"/>
</dbReference>
<dbReference type="CDD" id="cd02414">
    <property type="entry name" value="KH-II_Jag"/>
    <property type="match status" value="1"/>
</dbReference>
<evidence type="ECO:0000256" key="6">
    <source>
        <dbReference type="HAMAP-Rule" id="MF_00867"/>
    </source>
</evidence>
<evidence type="ECO:0000256" key="4">
    <source>
        <dbReference type="ARBA" id="ARBA00023186"/>
    </source>
</evidence>
<keyword evidence="5 6" id="KW-0961">Cell wall biogenesis/degradation</keyword>
<dbReference type="Proteomes" id="UP000234966">
    <property type="component" value="Unassembled WGS sequence"/>
</dbReference>
<accession>A0A2N6MNG6</accession>
<dbReference type="InterPro" id="IPR034079">
    <property type="entry name" value="R3H_KhpB"/>
</dbReference>
<dbReference type="SMART" id="SM00393">
    <property type="entry name" value="R3H"/>
    <property type="match status" value="1"/>
</dbReference>
<feature type="region of interest" description="Disordered" evidence="7">
    <location>
        <begin position="62"/>
        <end position="136"/>
    </location>
</feature>
<dbReference type="InterPro" id="IPR038247">
    <property type="entry name" value="Jag_N_dom_sf"/>
</dbReference>
<comment type="function">
    <text evidence="6">A probable RNA chaperone. Forms a complex with KhpA which binds to cellular RNA and controls its expression. Plays a role in peptidoglycan (PG) homeostasis and cell length regulation.</text>
</comment>
<proteinExistence type="inferred from homology"/>
<dbReference type="Gene3D" id="3.30.300.20">
    <property type="match status" value="1"/>
</dbReference>
<keyword evidence="2 6" id="KW-0694">RNA-binding</keyword>
<evidence type="ECO:0000313" key="10">
    <source>
        <dbReference type="Proteomes" id="UP000234966"/>
    </source>
</evidence>
<dbReference type="Gene3D" id="3.30.1370.50">
    <property type="entry name" value="R3H-like domain"/>
    <property type="match status" value="1"/>
</dbReference>
<dbReference type="PANTHER" id="PTHR35800">
    <property type="entry name" value="PROTEIN JAG"/>
    <property type="match status" value="1"/>
</dbReference>
<keyword evidence="1 6" id="KW-0963">Cytoplasm</keyword>
<name>A0A2N6MNG6_9CYAN</name>
<protein>
    <recommendedName>
        <fullName evidence="6">RNA-binding protein KhpB</fullName>
    </recommendedName>
    <alternativeName>
        <fullName evidence="6">RNA-binding protein EloR</fullName>
    </alternativeName>
</protein>
<dbReference type="SUPFAM" id="SSF82708">
    <property type="entry name" value="R3H domain"/>
    <property type="match status" value="1"/>
</dbReference>
<dbReference type="AlphaFoldDB" id="A0A2N6MNG6"/>
<dbReference type="InterPro" id="IPR039247">
    <property type="entry name" value="KhpB"/>
</dbReference>
<reference evidence="9 10" key="1">
    <citation type="submission" date="2017-07" db="EMBL/GenBank/DDBJ databases">
        <title>Genomes of Fischerella (Mastigocladus) sp. strains.</title>
        <authorList>
            <person name="Miller S.R."/>
        </authorList>
    </citation>
    <scope>NUCLEOTIDE SEQUENCE [LARGE SCALE GENOMIC DNA]</scope>
    <source>
        <strain evidence="9 10">CCMEE 5330</strain>
    </source>
</reference>
<evidence type="ECO:0000256" key="2">
    <source>
        <dbReference type="ARBA" id="ARBA00022884"/>
    </source>
</evidence>
<dbReference type="InterPro" id="IPR036867">
    <property type="entry name" value="R3H_dom_sf"/>
</dbReference>
<dbReference type="InterPro" id="IPR015946">
    <property type="entry name" value="KH_dom-like_a/b"/>
</dbReference>
<dbReference type="EMBL" id="NMQI01000031">
    <property type="protein sequence ID" value="PMB48262.1"/>
    <property type="molecule type" value="Genomic_DNA"/>
</dbReference>
<comment type="caution">
    <text evidence="9">The sequence shown here is derived from an EMBL/GenBank/DDBJ whole genome shotgun (WGS) entry which is preliminary data.</text>
</comment>
<dbReference type="InterPro" id="IPR038008">
    <property type="entry name" value="Jag_KH"/>
</dbReference>
<feature type="compositionally biased region" description="Basic and acidic residues" evidence="7">
    <location>
        <begin position="74"/>
        <end position="128"/>
    </location>
</feature>
<dbReference type="InterPro" id="IPR032782">
    <property type="entry name" value="KhpB_N"/>
</dbReference>
<dbReference type="PANTHER" id="PTHR35800:SF1">
    <property type="entry name" value="RNA-BINDING PROTEIN KHPB"/>
    <property type="match status" value="1"/>
</dbReference>
<dbReference type="GO" id="GO:0003723">
    <property type="term" value="F:RNA binding"/>
    <property type="evidence" value="ECO:0007669"/>
    <property type="project" value="UniProtKB-UniRule"/>
</dbReference>
<comment type="subcellular location">
    <subcellularLocation>
        <location evidence="6">Cytoplasm</location>
    </subcellularLocation>
</comment>
<dbReference type="InterPro" id="IPR001374">
    <property type="entry name" value="R3H_dom"/>
</dbReference>
<dbReference type="GO" id="GO:0009252">
    <property type="term" value="P:peptidoglycan biosynthetic process"/>
    <property type="evidence" value="ECO:0007669"/>
    <property type="project" value="UniProtKB-UniRule"/>
</dbReference>
<comment type="subunit">
    <text evidence="6">Forms a complex with KhpA.</text>
</comment>
<dbReference type="Pfam" id="PF14804">
    <property type="entry name" value="Jag_N"/>
    <property type="match status" value="1"/>
</dbReference>
<evidence type="ECO:0000256" key="7">
    <source>
        <dbReference type="SAM" id="MobiDB-lite"/>
    </source>
</evidence>